<dbReference type="EMBL" id="JAZDUA010000206">
    <property type="protein sequence ID" value="KAK7864324.1"/>
    <property type="molecule type" value="Genomic_DNA"/>
</dbReference>
<feature type="signal peptide" evidence="8">
    <location>
        <begin position="1"/>
        <end position="24"/>
    </location>
</feature>
<evidence type="ECO:0000256" key="6">
    <source>
        <dbReference type="ARBA" id="ARBA00022900"/>
    </source>
</evidence>
<evidence type="ECO:0000256" key="8">
    <source>
        <dbReference type="SAM" id="SignalP"/>
    </source>
</evidence>
<comment type="similarity">
    <text evidence="2 7">Belongs to the serpin family.</text>
</comment>
<dbReference type="GO" id="GO:0004867">
    <property type="term" value="F:serine-type endopeptidase inhibitor activity"/>
    <property type="evidence" value="ECO:0007669"/>
    <property type="project" value="UniProtKB-KW"/>
</dbReference>
<keyword evidence="4" id="KW-0646">Protease inhibitor</keyword>
<dbReference type="PANTHER" id="PTHR11461:SF211">
    <property type="entry name" value="GH10112P-RELATED"/>
    <property type="match status" value="1"/>
</dbReference>
<sequence length="426" mass="47968">MVKVPLQGKLLCLLIFFLVTFTMSESDQKALEVIASSSQRFGLKLYKILRENPGNVFFSPTSLEVVLALAHMGAKGKTAEEILAGLELPNDANLVKSGYNAIMKSLRSTGDMTLEIANKVYSEQTFSVEQEFQLVAEKSFLAAAENVNFIGNPEGSRVVMNSWVEKQTHDKIKDLFGKGDITPDTKMVLINAVYFKGKWKHQFDPSKTSKEPFYITASQTKEVDMMHIKKKFGYLELEDLKAKLLVMPYIGDSMFMVILLPNEVDGLQEMEKKLHSINIADLMKRADHVEVEVTLPRFKIETTIDLVEPLQKLGVRSMFDPEFADFSGISKEKGLYVSKVVQKAFIEVNEEGSEAAAATAQQIRFRRSAVWVEEFKVDRPFLIHLYSVSGVRIFYGSVKEVEAIQTKSNNTALNDISEPPDKHTEL</sequence>
<evidence type="ECO:0000256" key="1">
    <source>
        <dbReference type="ARBA" id="ARBA00004613"/>
    </source>
</evidence>
<dbReference type="SUPFAM" id="SSF56574">
    <property type="entry name" value="Serpins"/>
    <property type="match status" value="1"/>
</dbReference>
<dbReference type="Pfam" id="PF00079">
    <property type="entry name" value="Serpin"/>
    <property type="match status" value="1"/>
</dbReference>
<dbReference type="CDD" id="cd19601">
    <property type="entry name" value="serpin42Da-like"/>
    <property type="match status" value="1"/>
</dbReference>
<comment type="subcellular location">
    <subcellularLocation>
        <location evidence="1">Secreted</location>
    </subcellularLocation>
</comment>
<keyword evidence="11" id="KW-1185">Reference proteome</keyword>
<dbReference type="InterPro" id="IPR042178">
    <property type="entry name" value="Serpin_sf_1"/>
</dbReference>
<accession>A0AAN9VUD2</accession>
<evidence type="ECO:0000259" key="9">
    <source>
        <dbReference type="SMART" id="SM00093"/>
    </source>
</evidence>
<comment type="caution">
    <text evidence="10">The sequence shown here is derived from an EMBL/GenBank/DDBJ whole genome shotgun (WGS) entry which is preliminary data.</text>
</comment>
<evidence type="ECO:0000256" key="2">
    <source>
        <dbReference type="ARBA" id="ARBA00009500"/>
    </source>
</evidence>
<dbReference type="PANTHER" id="PTHR11461">
    <property type="entry name" value="SERINE PROTEASE INHIBITOR, SERPIN"/>
    <property type="match status" value="1"/>
</dbReference>
<keyword evidence="6" id="KW-0722">Serine protease inhibitor</keyword>
<proteinExistence type="inferred from homology"/>
<keyword evidence="3" id="KW-0964">Secreted</keyword>
<reference evidence="10 11" key="1">
    <citation type="submission" date="2024-03" db="EMBL/GenBank/DDBJ databases">
        <title>The genome assembly and annotation of the cricket Gryllus longicercus Weissman &amp; Gray.</title>
        <authorList>
            <person name="Szrajer S."/>
            <person name="Gray D."/>
            <person name="Ylla G."/>
        </authorList>
    </citation>
    <scope>NUCLEOTIDE SEQUENCE [LARGE SCALE GENOMIC DNA]</scope>
    <source>
        <strain evidence="10">DAG 2021-001</strain>
        <tissue evidence="10">Whole body minus gut</tissue>
    </source>
</reference>
<evidence type="ECO:0000256" key="5">
    <source>
        <dbReference type="ARBA" id="ARBA00022729"/>
    </source>
</evidence>
<evidence type="ECO:0000313" key="10">
    <source>
        <dbReference type="EMBL" id="KAK7864324.1"/>
    </source>
</evidence>
<evidence type="ECO:0000256" key="4">
    <source>
        <dbReference type="ARBA" id="ARBA00022690"/>
    </source>
</evidence>
<feature type="domain" description="Serpin" evidence="9">
    <location>
        <begin position="43"/>
        <end position="401"/>
    </location>
</feature>
<keyword evidence="5 8" id="KW-0732">Signal</keyword>
<evidence type="ECO:0000256" key="3">
    <source>
        <dbReference type="ARBA" id="ARBA00022525"/>
    </source>
</evidence>
<dbReference type="AlphaFoldDB" id="A0AAN9VUD2"/>
<gene>
    <name evidence="10" type="ORF">R5R35_009169</name>
</gene>
<dbReference type="SMART" id="SM00093">
    <property type="entry name" value="SERPIN"/>
    <property type="match status" value="1"/>
</dbReference>
<dbReference type="InterPro" id="IPR036186">
    <property type="entry name" value="Serpin_sf"/>
</dbReference>
<dbReference type="InterPro" id="IPR000215">
    <property type="entry name" value="Serpin_fam"/>
</dbReference>
<dbReference type="GO" id="GO:0005615">
    <property type="term" value="C:extracellular space"/>
    <property type="evidence" value="ECO:0007669"/>
    <property type="project" value="InterPro"/>
</dbReference>
<evidence type="ECO:0000256" key="7">
    <source>
        <dbReference type="RuleBase" id="RU000411"/>
    </source>
</evidence>
<name>A0AAN9VUD2_9ORTH</name>
<dbReference type="InterPro" id="IPR023796">
    <property type="entry name" value="Serpin_dom"/>
</dbReference>
<dbReference type="Proteomes" id="UP001378592">
    <property type="component" value="Unassembled WGS sequence"/>
</dbReference>
<feature type="chain" id="PRO_5042863575" description="Serpin domain-containing protein" evidence="8">
    <location>
        <begin position="25"/>
        <end position="426"/>
    </location>
</feature>
<dbReference type="InterPro" id="IPR042185">
    <property type="entry name" value="Serpin_sf_2"/>
</dbReference>
<evidence type="ECO:0000313" key="11">
    <source>
        <dbReference type="Proteomes" id="UP001378592"/>
    </source>
</evidence>
<dbReference type="Gene3D" id="2.30.39.10">
    <property type="entry name" value="Alpha-1-antitrypsin, domain 1"/>
    <property type="match status" value="1"/>
</dbReference>
<dbReference type="Gene3D" id="3.30.497.10">
    <property type="entry name" value="Antithrombin, subunit I, domain 2"/>
    <property type="match status" value="1"/>
</dbReference>
<organism evidence="10 11">
    <name type="scientific">Gryllus longicercus</name>
    <dbReference type="NCBI Taxonomy" id="2509291"/>
    <lineage>
        <taxon>Eukaryota</taxon>
        <taxon>Metazoa</taxon>
        <taxon>Ecdysozoa</taxon>
        <taxon>Arthropoda</taxon>
        <taxon>Hexapoda</taxon>
        <taxon>Insecta</taxon>
        <taxon>Pterygota</taxon>
        <taxon>Neoptera</taxon>
        <taxon>Polyneoptera</taxon>
        <taxon>Orthoptera</taxon>
        <taxon>Ensifera</taxon>
        <taxon>Gryllidea</taxon>
        <taxon>Grylloidea</taxon>
        <taxon>Gryllidae</taxon>
        <taxon>Gryllinae</taxon>
        <taxon>Gryllus</taxon>
    </lineage>
</organism>
<dbReference type="FunFam" id="3.30.497.10:FF:000031">
    <property type="entry name" value="Putative salivary serpin"/>
    <property type="match status" value="1"/>
</dbReference>
<protein>
    <recommendedName>
        <fullName evidence="9">Serpin domain-containing protein</fullName>
    </recommendedName>
</protein>